<organism evidence="3 4">
    <name type="scientific">Sphingomonas oryzagri</name>
    <dbReference type="NCBI Taxonomy" id="3042314"/>
    <lineage>
        <taxon>Bacteria</taxon>
        <taxon>Pseudomonadati</taxon>
        <taxon>Pseudomonadota</taxon>
        <taxon>Alphaproteobacteria</taxon>
        <taxon>Sphingomonadales</taxon>
        <taxon>Sphingomonadaceae</taxon>
        <taxon>Sphingomonas</taxon>
    </lineage>
</organism>
<sequence length="252" mass="26633">MDLGLKGLKVILTGGSRGTGRTALEKFAAEGADVGFFSRNQDQIDDAVAAYTKHGVKVVGKKGDLADLDAYPKLLTDIADELGGCDIFIPSASASGSKLAQDWEACFRMDTLGTVQGCEALLPYLEKSKHAAIVMMSSIAATETFIAPNAFNAIKATILTYSGQLAQAWGPKGIRVNAISPGPVWFEGGNWDDVKNGAPDFYKASEETCALGRLGTTEDVANAILFLASPAASWITATNLIIDGGYTKRVQF</sequence>
<proteinExistence type="inferred from homology"/>
<dbReference type="Pfam" id="PF13561">
    <property type="entry name" value="adh_short_C2"/>
    <property type="match status" value="1"/>
</dbReference>
<dbReference type="EC" id="1.-.-.-" evidence="3"/>
<dbReference type="GO" id="GO:0016491">
    <property type="term" value="F:oxidoreductase activity"/>
    <property type="evidence" value="ECO:0007669"/>
    <property type="project" value="UniProtKB-KW"/>
</dbReference>
<evidence type="ECO:0000256" key="2">
    <source>
        <dbReference type="ARBA" id="ARBA00023002"/>
    </source>
</evidence>
<dbReference type="RefSeq" id="WP_281042796.1">
    <property type="nucleotide sequence ID" value="NZ_JARYGZ010000001.1"/>
</dbReference>
<dbReference type="InterPro" id="IPR002347">
    <property type="entry name" value="SDR_fam"/>
</dbReference>
<dbReference type="PRINTS" id="PR00081">
    <property type="entry name" value="GDHRDH"/>
</dbReference>
<keyword evidence="4" id="KW-1185">Reference proteome</keyword>
<evidence type="ECO:0000313" key="4">
    <source>
        <dbReference type="Proteomes" id="UP001160625"/>
    </source>
</evidence>
<dbReference type="CDD" id="cd05233">
    <property type="entry name" value="SDR_c"/>
    <property type="match status" value="1"/>
</dbReference>
<dbReference type="Gene3D" id="3.40.50.720">
    <property type="entry name" value="NAD(P)-binding Rossmann-like Domain"/>
    <property type="match status" value="1"/>
</dbReference>
<name>A0ABT6MY77_9SPHN</name>
<dbReference type="PANTHER" id="PTHR43943:SF17">
    <property type="entry name" value="3-PHENYLPROPIONATE-DIHYDRODIOL_CINNAMIC ACID-DIHYDRODIOL DEHYDROGENASE"/>
    <property type="match status" value="1"/>
</dbReference>
<gene>
    <name evidence="3" type="ORF">QGN17_01750</name>
</gene>
<comment type="caution">
    <text evidence="3">The sequence shown here is derived from an EMBL/GenBank/DDBJ whole genome shotgun (WGS) entry which is preliminary data.</text>
</comment>
<evidence type="ECO:0000256" key="1">
    <source>
        <dbReference type="ARBA" id="ARBA00006484"/>
    </source>
</evidence>
<accession>A0ABT6MY77</accession>
<protein>
    <submittedName>
        <fullName evidence="3">SDR family oxidoreductase</fullName>
        <ecNumber evidence="3">1.-.-.-</ecNumber>
    </submittedName>
</protein>
<dbReference type="Proteomes" id="UP001160625">
    <property type="component" value="Unassembled WGS sequence"/>
</dbReference>
<reference evidence="3" key="1">
    <citation type="submission" date="2023-04" db="EMBL/GenBank/DDBJ databases">
        <title>Sphingomonas sp. MAHUQ-71 isolated from rice field.</title>
        <authorList>
            <person name="Huq M.A."/>
        </authorList>
    </citation>
    <scope>NUCLEOTIDE SEQUENCE</scope>
    <source>
        <strain evidence="3">MAHUQ-71</strain>
    </source>
</reference>
<comment type="similarity">
    <text evidence="1">Belongs to the short-chain dehydrogenases/reductases (SDR) family.</text>
</comment>
<keyword evidence="2 3" id="KW-0560">Oxidoreductase</keyword>
<evidence type="ECO:0000313" key="3">
    <source>
        <dbReference type="EMBL" id="MDH7637444.1"/>
    </source>
</evidence>
<dbReference type="InterPro" id="IPR036291">
    <property type="entry name" value="NAD(P)-bd_dom_sf"/>
</dbReference>
<dbReference type="SUPFAM" id="SSF51735">
    <property type="entry name" value="NAD(P)-binding Rossmann-fold domains"/>
    <property type="match status" value="1"/>
</dbReference>
<dbReference type="EMBL" id="JARYGZ010000001">
    <property type="protein sequence ID" value="MDH7637444.1"/>
    <property type="molecule type" value="Genomic_DNA"/>
</dbReference>
<dbReference type="PANTHER" id="PTHR43943">
    <property type="entry name" value="DEHYDROGENASE/REDUCTASE (SDR FAMILY) MEMBER 4"/>
    <property type="match status" value="1"/>
</dbReference>